<organism evidence="2 3">
    <name type="scientific">Smittium simulii</name>
    <dbReference type="NCBI Taxonomy" id="133385"/>
    <lineage>
        <taxon>Eukaryota</taxon>
        <taxon>Fungi</taxon>
        <taxon>Fungi incertae sedis</taxon>
        <taxon>Zoopagomycota</taxon>
        <taxon>Kickxellomycotina</taxon>
        <taxon>Harpellomycetes</taxon>
        <taxon>Harpellales</taxon>
        <taxon>Legeriomycetaceae</taxon>
        <taxon>Smittium</taxon>
    </lineage>
</organism>
<comment type="similarity">
    <text evidence="1">Belongs to the RutC family.</text>
</comment>
<dbReference type="GO" id="GO:0005739">
    <property type="term" value="C:mitochondrion"/>
    <property type="evidence" value="ECO:0007669"/>
    <property type="project" value="TreeGrafter"/>
</dbReference>
<evidence type="ECO:0000256" key="1">
    <source>
        <dbReference type="ARBA" id="ARBA00010552"/>
    </source>
</evidence>
<keyword evidence="3" id="KW-1185">Reference proteome</keyword>
<reference evidence="2 3" key="1">
    <citation type="journal article" date="2018" name="MBio">
        <title>Comparative Genomics Reveals the Core Gene Toolbox for the Fungus-Insect Symbiosis.</title>
        <authorList>
            <person name="Wang Y."/>
            <person name="Stata M."/>
            <person name="Wang W."/>
            <person name="Stajich J.E."/>
            <person name="White M.M."/>
            <person name="Moncalvo J.M."/>
        </authorList>
    </citation>
    <scope>NUCLEOTIDE SEQUENCE [LARGE SCALE GENOMIC DNA]</scope>
    <source>
        <strain evidence="2 3">SWE-8-4</strain>
    </source>
</reference>
<dbReference type="AlphaFoldDB" id="A0A2T9YVS8"/>
<dbReference type="InterPro" id="IPR006056">
    <property type="entry name" value="RidA"/>
</dbReference>
<dbReference type="CDD" id="cd00448">
    <property type="entry name" value="YjgF_YER057c_UK114_family"/>
    <property type="match status" value="1"/>
</dbReference>
<dbReference type="EMBL" id="MBFR01000033">
    <property type="protein sequence ID" value="PVU96394.1"/>
    <property type="molecule type" value="Genomic_DNA"/>
</dbReference>
<dbReference type="PANTHER" id="PTHR11803">
    <property type="entry name" value="2-IMINOBUTANOATE/2-IMINOPROPANOATE DEAMINASE RIDA"/>
    <property type="match status" value="1"/>
</dbReference>
<dbReference type="Proteomes" id="UP000245383">
    <property type="component" value="Unassembled WGS sequence"/>
</dbReference>
<accession>A0A2T9YVS8</accession>
<dbReference type="SUPFAM" id="SSF55298">
    <property type="entry name" value="YjgF-like"/>
    <property type="match status" value="1"/>
</dbReference>
<dbReference type="OrthoDB" id="309640at2759"/>
<evidence type="ECO:0000313" key="3">
    <source>
        <dbReference type="Proteomes" id="UP000245383"/>
    </source>
</evidence>
<dbReference type="InterPro" id="IPR006175">
    <property type="entry name" value="YjgF/YER057c/UK114"/>
</dbReference>
<name>A0A2T9YVS8_9FUNG</name>
<dbReference type="GO" id="GO:0005829">
    <property type="term" value="C:cytosol"/>
    <property type="evidence" value="ECO:0007669"/>
    <property type="project" value="TreeGrafter"/>
</dbReference>
<evidence type="ECO:0000313" key="2">
    <source>
        <dbReference type="EMBL" id="PVU96394.1"/>
    </source>
</evidence>
<gene>
    <name evidence="2" type="ORF">BB561_001200</name>
</gene>
<dbReference type="Pfam" id="PF01042">
    <property type="entry name" value="Ribonuc_L-PSP"/>
    <property type="match status" value="1"/>
</dbReference>
<sequence length="127" mass="13345">MSGLVEVTLPNAPTTGAPYSKAIIANGQVFCSGQIGLDPATNQISTGGIQEQTKLCLLSMKQILEAAGSSMDKVVKTTVFLSDISEWPAMNEEYAKHFSKPAPARSAFQVAALPFGAKVEVECIALA</sequence>
<dbReference type="GO" id="GO:0019239">
    <property type="term" value="F:deaminase activity"/>
    <property type="evidence" value="ECO:0007669"/>
    <property type="project" value="TreeGrafter"/>
</dbReference>
<dbReference type="InterPro" id="IPR035959">
    <property type="entry name" value="RutC-like_sf"/>
</dbReference>
<dbReference type="PANTHER" id="PTHR11803:SF58">
    <property type="entry name" value="PROTEIN HMF1-RELATED"/>
    <property type="match status" value="1"/>
</dbReference>
<protein>
    <submittedName>
        <fullName evidence="2">Uncharacterized protein</fullName>
    </submittedName>
</protein>
<proteinExistence type="inferred from homology"/>
<dbReference type="NCBIfam" id="TIGR00004">
    <property type="entry name" value="Rid family detoxifying hydrolase"/>
    <property type="match status" value="1"/>
</dbReference>
<dbReference type="Gene3D" id="3.30.1330.40">
    <property type="entry name" value="RutC-like"/>
    <property type="match status" value="1"/>
</dbReference>
<dbReference type="FunFam" id="3.30.1330.40:FF:000001">
    <property type="entry name" value="L-PSP family endoribonuclease"/>
    <property type="match status" value="1"/>
</dbReference>
<comment type="caution">
    <text evidence="2">The sequence shown here is derived from an EMBL/GenBank/DDBJ whole genome shotgun (WGS) entry which is preliminary data.</text>
</comment>
<dbReference type="STRING" id="133385.A0A2T9YVS8"/>